<accession>A0A8J6KG31</accession>
<dbReference type="EMBL" id="WNTK01000001">
    <property type="protein sequence ID" value="KAG9492573.1"/>
    <property type="molecule type" value="Genomic_DNA"/>
</dbReference>
<proteinExistence type="predicted"/>
<sequence length="66" mass="7762">MLIIFIKRIHRALGLQKQQFPVNTYKLDISQKNKKCNSWSHYSNSSWICYLDLQPTPAASYTLMNN</sequence>
<keyword evidence="2" id="KW-1185">Reference proteome</keyword>
<comment type="caution">
    <text evidence="1">The sequence shown here is derived from an EMBL/GenBank/DDBJ whole genome shotgun (WGS) entry which is preliminary data.</text>
</comment>
<protein>
    <submittedName>
        <fullName evidence="1">Uncharacterized protein</fullName>
    </submittedName>
</protein>
<evidence type="ECO:0000313" key="1">
    <source>
        <dbReference type="EMBL" id="KAG9492573.1"/>
    </source>
</evidence>
<dbReference type="AlphaFoldDB" id="A0A8J6KG31"/>
<evidence type="ECO:0000313" key="2">
    <source>
        <dbReference type="Proteomes" id="UP000770717"/>
    </source>
</evidence>
<dbReference type="Proteomes" id="UP000770717">
    <property type="component" value="Unassembled WGS sequence"/>
</dbReference>
<gene>
    <name evidence="1" type="ORF">GDO78_000851</name>
</gene>
<reference evidence="1" key="1">
    <citation type="thesis" date="2020" institute="ProQuest LLC" country="789 East Eisenhower Parkway, Ann Arbor, MI, USA">
        <title>Comparative Genomics and Chromosome Evolution.</title>
        <authorList>
            <person name="Mudd A.B."/>
        </authorList>
    </citation>
    <scope>NUCLEOTIDE SEQUENCE</scope>
    <source>
        <strain evidence="1">HN-11 Male</strain>
        <tissue evidence="1">Kidney and liver</tissue>
    </source>
</reference>
<organism evidence="1 2">
    <name type="scientific">Eleutherodactylus coqui</name>
    <name type="common">Puerto Rican coqui</name>
    <dbReference type="NCBI Taxonomy" id="57060"/>
    <lineage>
        <taxon>Eukaryota</taxon>
        <taxon>Metazoa</taxon>
        <taxon>Chordata</taxon>
        <taxon>Craniata</taxon>
        <taxon>Vertebrata</taxon>
        <taxon>Euteleostomi</taxon>
        <taxon>Amphibia</taxon>
        <taxon>Batrachia</taxon>
        <taxon>Anura</taxon>
        <taxon>Neobatrachia</taxon>
        <taxon>Hyloidea</taxon>
        <taxon>Eleutherodactylidae</taxon>
        <taxon>Eleutherodactylinae</taxon>
        <taxon>Eleutherodactylus</taxon>
        <taxon>Eleutherodactylus</taxon>
    </lineage>
</organism>
<name>A0A8J6KG31_ELECQ</name>